<protein>
    <submittedName>
        <fullName evidence="2">Uncharacterized protein</fullName>
    </submittedName>
</protein>
<dbReference type="EMBL" id="HG964446">
    <property type="protein sequence ID" value="CDO85913.1"/>
    <property type="molecule type" value="Genomic_DNA"/>
</dbReference>
<gene>
    <name evidence="3" type="ORF">AWC29_08015</name>
    <name evidence="2" type="ORF">BN973_00249</name>
</gene>
<dbReference type="STRING" id="47839.BN973_00249"/>
<feature type="compositionally biased region" description="Basic and acidic residues" evidence="1">
    <location>
        <begin position="1"/>
        <end position="12"/>
    </location>
</feature>
<feature type="region of interest" description="Disordered" evidence="1">
    <location>
        <begin position="1"/>
        <end position="34"/>
    </location>
</feature>
<dbReference type="EMBL" id="LQPY01000010">
    <property type="protein sequence ID" value="ORX06743.1"/>
    <property type="molecule type" value="Genomic_DNA"/>
</dbReference>
<organism evidence="2">
    <name type="scientific">Mycobacterium triplex</name>
    <dbReference type="NCBI Taxonomy" id="47839"/>
    <lineage>
        <taxon>Bacteria</taxon>
        <taxon>Bacillati</taxon>
        <taxon>Actinomycetota</taxon>
        <taxon>Actinomycetes</taxon>
        <taxon>Mycobacteriales</taxon>
        <taxon>Mycobacteriaceae</taxon>
        <taxon>Mycobacterium</taxon>
        <taxon>Mycobacterium simiae complex</taxon>
    </lineage>
</organism>
<sequence>MPHHFGNDDDHGGIASALNFSGTGKSAGEDVSGGDSVAAALRGYAPAQPDDTLDAMRAQTRAAKQEEEENENEVDGSPCSR</sequence>
<evidence type="ECO:0000313" key="2">
    <source>
        <dbReference type="EMBL" id="CDO85913.1"/>
    </source>
</evidence>
<keyword evidence="4" id="KW-1185">Reference proteome</keyword>
<dbReference type="AlphaFoldDB" id="A0A024JRP1"/>
<dbReference type="Proteomes" id="UP000193710">
    <property type="component" value="Unassembled WGS sequence"/>
</dbReference>
<evidence type="ECO:0000313" key="4">
    <source>
        <dbReference type="Proteomes" id="UP000193710"/>
    </source>
</evidence>
<feature type="region of interest" description="Disordered" evidence="1">
    <location>
        <begin position="58"/>
        <end position="81"/>
    </location>
</feature>
<evidence type="ECO:0000313" key="3">
    <source>
        <dbReference type="EMBL" id="ORX06743.1"/>
    </source>
</evidence>
<reference evidence="3 4" key="3">
    <citation type="submission" date="2016-01" db="EMBL/GenBank/DDBJ databases">
        <title>The new phylogeny of the genus Mycobacterium.</title>
        <authorList>
            <person name="Tarcisio F."/>
            <person name="Conor M."/>
            <person name="Antonella G."/>
            <person name="Elisabetta G."/>
            <person name="Giulia F.S."/>
            <person name="Sara T."/>
            <person name="Anna F."/>
            <person name="Clotilde B."/>
            <person name="Roberto B."/>
            <person name="Veronica D.S."/>
            <person name="Fabio R."/>
            <person name="Monica P."/>
            <person name="Olivier J."/>
            <person name="Enrico T."/>
            <person name="Nicola S."/>
        </authorList>
    </citation>
    <scope>NUCLEOTIDE SEQUENCE [LARGE SCALE GENOMIC DNA]</scope>
    <source>
        <strain evidence="3 4">DSM 44626</strain>
    </source>
</reference>
<reference evidence="2" key="2">
    <citation type="submission" date="2014-04" db="EMBL/GenBank/DDBJ databases">
        <authorList>
            <person name="Urmite Genomes U."/>
        </authorList>
    </citation>
    <scope>NUCLEOTIDE SEQUENCE</scope>
    <source>
        <strain evidence="2">DSM 44626</strain>
    </source>
</reference>
<reference evidence="2" key="1">
    <citation type="journal article" date="2014" name="Genome Announc.">
        <title>Draft Genome Sequence of Mycobacterium triplex DSM 44626.</title>
        <authorList>
            <person name="Sassi M."/>
            <person name="Croce O."/>
            <person name="Robert C."/>
            <person name="Raoult D."/>
            <person name="Drancourt M."/>
        </authorList>
    </citation>
    <scope>NUCLEOTIDE SEQUENCE [LARGE SCALE GENOMIC DNA]</scope>
    <source>
        <strain evidence="2">DSM 44626</strain>
    </source>
</reference>
<dbReference type="RefSeq" id="WP_051641060.1">
    <property type="nucleotide sequence ID" value="NZ_HG964446.1"/>
</dbReference>
<evidence type="ECO:0000256" key="1">
    <source>
        <dbReference type="SAM" id="MobiDB-lite"/>
    </source>
</evidence>
<dbReference type="HOGENOM" id="CLU_2570201_0_0_11"/>
<proteinExistence type="predicted"/>
<accession>A0A024JRP1</accession>
<dbReference type="Proteomes" id="UP000028880">
    <property type="component" value="Unassembled WGS sequence"/>
</dbReference>
<name>A0A024JRP1_9MYCO</name>